<feature type="domain" description="Reverse transcriptase" evidence="2">
    <location>
        <begin position="1"/>
        <end position="138"/>
    </location>
</feature>
<dbReference type="Proteomes" id="UP001151760">
    <property type="component" value="Unassembled WGS sequence"/>
</dbReference>
<dbReference type="InterPro" id="IPR026960">
    <property type="entry name" value="RVT-Znf"/>
</dbReference>
<dbReference type="Pfam" id="PF13966">
    <property type="entry name" value="zf-RVT"/>
    <property type="match status" value="1"/>
</dbReference>
<evidence type="ECO:0000259" key="2">
    <source>
        <dbReference type="PROSITE" id="PS50878"/>
    </source>
</evidence>
<organism evidence="3 4">
    <name type="scientific">Tanacetum coccineum</name>
    <dbReference type="NCBI Taxonomy" id="301880"/>
    <lineage>
        <taxon>Eukaryota</taxon>
        <taxon>Viridiplantae</taxon>
        <taxon>Streptophyta</taxon>
        <taxon>Embryophyta</taxon>
        <taxon>Tracheophyta</taxon>
        <taxon>Spermatophyta</taxon>
        <taxon>Magnoliopsida</taxon>
        <taxon>eudicotyledons</taxon>
        <taxon>Gunneridae</taxon>
        <taxon>Pentapetalae</taxon>
        <taxon>asterids</taxon>
        <taxon>campanulids</taxon>
        <taxon>Asterales</taxon>
        <taxon>Asteraceae</taxon>
        <taxon>Asteroideae</taxon>
        <taxon>Anthemideae</taxon>
        <taxon>Anthemidinae</taxon>
        <taxon>Tanacetum</taxon>
    </lineage>
</organism>
<dbReference type="GO" id="GO:0003964">
    <property type="term" value="F:RNA-directed DNA polymerase activity"/>
    <property type="evidence" value="ECO:0007669"/>
    <property type="project" value="UniProtKB-KW"/>
</dbReference>
<accession>A0ABQ5I087</accession>
<protein>
    <submittedName>
        <fullName evidence="3">RNA-directed DNA polymerase, eukaryota</fullName>
    </submittedName>
</protein>
<feature type="transmembrane region" description="Helical" evidence="1">
    <location>
        <begin position="20"/>
        <end position="38"/>
    </location>
</feature>
<keyword evidence="1" id="KW-0472">Membrane</keyword>
<keyword evidence="3" id="KW-0808">Transferase</keyword>
<keyword evidence="1" id="KW-1133">Transmembrane helix</keyword>
<name>A0ABQ5I087_9ASTR</name>
<evidence type="ECO:0000313" key="4">
    <source>
        <dbReference type="Proteomes" id="UP001151760"/>
    </source>
</evidence>
<keyword evidence="1" id="KW-0812">Transmembrane</keyword>
<evidence type="ECO:0000313" key="3">
    <source>
        <dbReference type="EMBL" id="GJT92828.1"/>
    </source>
</evidence>
<reference evidence="3" key="1">
    <citation type="journal article" date="2022" name="Int. J. Mol. Sci.">
        <title>Draft Genome of Tanacetum Coccineum: Genomic Comparison of Closely Related Tanacetum-Family Plants.</title>
        <authorList>
            <person name="Yamashiro T."/>
            <person name="Shiraishi A."/>
            <person name="Nakayama K."/>
            <person name="Satake H."/>
        </authorList>
    </citation>
    <scope>NUCLEOTIDE SEQUENCE</scope>
</reference>
<reference evidence="3" key="2">
    <citation type="submission" date="2022-01" db="EMBL/GenBank/DDBJ databases">
        <authorList>
            <person name="Yamashiro T."/>
            <person name="Shiraishi A."/>
            <person name="Satake H."/>
            <person name="Nakayama K."/>
        </authorList>
    </citation>
    <scope>NUCLEOTIDE SEQUENCE</scope>
</reference>
<dbReference type="EMBL" id="BQNB010020146">
    <property type="protein sequence ID" value="GJT92828.1"/>
    <property type="molecule type" value="Genomic_DNA"/>
</dbReference>
<dbReference type="PROSITE" id="PS50878">
    <property type="entry name" value="RT_POL"/>
    <property type="match status" value="1"/>
</dbReference>
<gene>
    <name evidence="3" type="ORF">Tco_1081673</name>
</gene>
<keyword evidence="4" id="KW-1185">Reference proteome</keyword>
<dbReference type="InterPro" id="IPR000477">
    <property type="entry name" value="RT_dom"/>
</dbReference>
<keyword evidence="3" id="KW-0548">Nucleotidyltransferase</keyword>
<dbReference type="PANTHER" id="PTHR33116">
    <property type="entry name" value="REVERSE TRANSCRIPTASE ZINC-BINDING DOMAIN-CONTAINING PROTEIN-RELATED-RELATED"/>
    <property type="match status" value="1"/>
</dbReference>
<dbReference type="PANTHER" id="PTHR33116:SF79">
    <property type="entry name" value="REVERSE TRANSCRIPTASE DOMAIN, ZINC FINGER, CCHC-TYPE-RELATED"/>
    <property type="match status" value="1"/>
</dbReference>
<keyword evidence="3" id="KW-0695">RNA-directed DNA polymerase</keyword>
<dbReference type="Pfam" id="PF00078">
    <property type="entry name" value="RVT_1"/>
    <property type="match status" value="1"/>
</dbReference>
<sequence length="256" mass="29095">MNGRPTQEIYFEQGLRQGDPLSLFLFLLLMEALHISFVRAMDGGFFNGIYVGSHEPVHISHLFYADNAMFIGEWRDENLRHLVSILQCFYLASGLRINIHKCCIMGVGGVTNVKVNRGDEMNGCEASKIPFKYLGVMVDGKMNRLHSSDVVIDKGLCDMDERPTKWLKLIPNKVNVLAWWLASNKLPTRFNMSVRGLEIQSMVCPVCHVGVETSDHLFFSCLVASSIMAKVLGWWGILDIDISSYQDWVKWFEGLR</sequence>
<comment type="caution">
    <text evidence="3">The sequence shown here is derived from an EMBL/GenBank/DDBJ whole genome shotgun (WGS) entry which is preliminary data.</text>
</comment>
<evidence type="ECO:0000256" key="1">
    <source>
        <dbReference type="SAM" id="Phobius"/>
    </source>
</evidence>
<proteinExistence type="predicted"/>